<evidence type="ECO:0008006" key="6">
    <source>
        <dbReference type="Google" id="ProtNLM"/>
    </source>
</evidence>
<reference evidence="4" key="1">
    <citation type="journal article" date="2019" name="Beilstein J. Org. Chem.">
        <title>Nanangenines: drimane sesquiterpenoids as the dominant metabolite cohort of a novel Australian fungus, Aspergillus nanangensis.</title>
        <authorList>
            <person name="Lacey H.J."/>
            <person name="Gilchrist C.L.M."/>
            <person name="Crombie A."/>
            <person name="Kalaitzis J.A."/>
            <person name="Vuong D."/>
            <person name="Rutledge P.J."/>
            <person name="Turner P."/>
            <person name="Pitt J.I."/>
            <person name="Lacey E."/>
            <person name="Chooi Y.H."/>
            <person name="Piggott A.M."/>
        </authorList>
    </citation>
    <scope>NUCLEOTIDE SEQUENCE</scope>
    <source>
        <strain evidence="4">MST-FP2251</strain>
    </source>
</reference>
<dbReference type="SUPFAM" id="SSF51905">
    <property type="entry name" value="FAD/NAD(P)-binding domain"/>
    <property type="match status" value="3"/>
</dbReference>
<dbReference type="PANTHER" id="PTHR23023">
    <property type="entry name" value="DIMETHYLANILINE MONOOXYGENASE"/>
    <property type="match status" value="1"/>
</dbReference>
<sequence>MGTWHDLVIIGAGWYGLGAAKPYIEVHRDHRVLVIEAAGSCGGTWSADRLYPGLKSNNLRGSYEFPDFPMSQDVYGVAEGEHIPAAVLHRYLTDFARAFNILERTQFHTKVTCVTQLESGGWELTVQPSSPGATSSNDTIRTRKLIVATGLTSEPNLPRYNGQETFTPWLFHAKDFCKHAHTVDTSKRAAVVGAGKSSFDCAYAFASAGAHVDLIIRPTGQGPVWICPPYVTPFRCKMEALLTTRALTWFSPCPWGDDDGYSVVRRFLHGTAIGRFLVEIFWHMLSADVVATHGYHDHPQLFKLKPWQNAMWTGSGVGIHNYSTNFFDLVRDGKVRVHIADIACLDGDTVVLTDGERLPVDVLVCATGWKKGGGVPFPNFDLGLSSGYSDVEQERMAEEADAAVRDEFPMLKAQPVLRTTSSSPPKTQPLRNYRFMVPAGAVAQRDLAFAGMVSTVCTASFATAQGLWITAFFDGSLTRAPKSQEDVAKEILCHTQFQKWRYPCGYGASIPDFAFDSIPYVDLLLKDLGLRNHRKASPMVEMVESYGPADYKGLTQEWLETQRELGV</sequence>
<evidence type="ECO:0000256" key="1">
    <source>
        <dbReference type="ARBA" id="ARBA00022630"/>
    </source>
</evidence>
<dbReference type="Proteomes" id="UP001194746">
    <property type="component" value="Unassembled WGS sequence"/>
</dbReference>
<evidence type="ECO:0000313" key="4">
    <source>
        <dbReference type="EMBL" id="KAF9888280.1"/>
    </source>
</evidence>
<keyword evidence="2" id="KW-0274">FAD</keyword>
<dbReference type="Gene3D" id="3.50.50.60">
    <property type="entry name" value="FAD/NAD(P)-binding domain"/>
    <property type="match status" value="1"/>
</dbReference>
<reference evidence="4" key="2">
    <citation type="submission" date="2020-02" db="EMBL/GenBank/DDBJ databases">
        <authorList>
            <person name="Gilchrist C.L.M."/>
            <person name="Chooi Y.-H."/>
        </authorList>
    </citation>
    <scope>NUCLEOTIDE SEQUENCE</scope>
    <source>
        <strain evidence="4">MST-FP2251</strain>
    </source>
</reference>
<protein>
    <recommendedName>
        <fullName evidence="6">L-ornithine N(5)-oxygenase</fullName>
    </recommendedName>
</protein>
<evidence type="ECO:0000256" key="2">
    <source>
        <dbReference type="ARBA" id="ARBA00022827"/>
    </source>
</evidence>
<dbReference type="PRINTS" id="PR00411">
    <property type="entry name" value="PNDRDTASEI"/>
</dbReference>
<organism evidence="4 5">
    <name type="scientific">Aspergillus nanangensis</name>
    <dbReference type="NCBI Taxonomy" id="2582783"/>
    <lineage>
        <taxon>Eukaryota</taxon>
        <taxon>Fungi</taxon>
        <taxon>Dikarya</taxon>
        <taxon>Ascomycota</taxon>
        <taxon>Pezizomycotina</taxon>
        <taxon>Eurotiomycetes</taxon>
        <taxon>Eurotiomycetidae</taxon>
        <taxon>Eurotiales</taxon>
        <taxon>Aspergillaceae</taxon>
        <taxon>Aspergillus</taxon>
        <taxon>Aspergillus subgen. Circumdati</taxon>
    </lineage>
</organism>
<gene>
    <name evidence="4" type="ORF">FE257_008850</name>
</gene>
<evidence type="ECO:0000256" key="3">
    <source>
        <dbReference type="ARBA" id="ARBA00023002"/>
    </source>
</evidence>
<evidence type="ECO:0000313" key="5">
    <source>
        <dbReference type="Proteomes" id="UP001194746"/>
    </source>
</evidence>
<dbReference type="EMBL" id="VCAU01000049">
    <property type="protein sequence ID" value="KAF9888280.1"/>
    <property type="molecule type" value="Genomic_DNA"/>
</dbReference>
<dbReference type="Pfam" id="PF13738">
    <property type="entry name" value="Pyr_redox_3"/>
    <property type="match status" value="1"/>
</dbReference>
<keyword evidence="1" id="KW-0285">Flavoprotein</keyword>
<dbReference type="InterPro" id="IPR050346">
    <property type="entry name" value="FMO-like"/>
</dbReference>
<keyword evidence="5" id="KW-1185">Reference proteome</keyword>
<dbReference type="InterPro" id="IPR036188">
    <property type="entry name" value="FAD/NAD-bd_sf"/>
</dbReference>
<dbReference type="AlphaFoldDB" id="A0AAD4GT52"/>
<accession>A0AAD4GT52</accession>
<proteinExistence type="predicted"/>
<comment type="caution">
    <text evidence="4">The sequence shown here is derived from an EMBL/GenBank/DDBJ whole genome shotgun (WGS) entry which is preliminary data.</text>
</comment>
<name>A0AAD4GT52_ASPNN</name>
<dbReference type="GO" id="GO:0016491">
    <property type="term" value="F:oxidoreductase activity"/>
    <property type="evidence" value="ECO:0007669"/>
    <property type="project" value="UniProtKB-KW"/>
</dbReference>
<keyword evidence="3" id="KW-0560">Oxidoreductase</keyword>